<dbReference type="AlphaFoldDB" id="A0A1G6XV55"/>
<evidence type="ECO:0000313" key="2">
    <source>
        <dbReference type="EMBL" id="SDD82010.1"/>
    </source>
</evidence>
<reference evidence="2 3" key="1">
    <citation type="submission" date="2016-10" db="EMBL/GenBank/DDBJ databases">
        <authorList>
            <person name="Varghese N."/>
            <person name="Submissions S."/>
        </authorList>
    </citation>
    <scope>NUCLEOTIDE SEQUENCE [LARGE SCALE GENOMIC DNA]</scope>
    <source>
        <strain evidence="2 3">CDM_1</strain>
    </source>
</reference>
<proteinExistence type="predicted"/>
<sequence length="299" mass="33274">MTIGKDPDAVDAETPTDHDVAVALGFDSVDTHTSTDLTAHDGDDELPSRAEMWAIIQEQSQTIDRLEERVDELQQEQNRADRNRKEIASQLHEVTESVADTDETADQAKEIAKTANANAEQAKSIAETGETAFDREDPEELPGGIDPSSSPLDFLANCRQHRVKKHLVDQGTPRKNRFRALLVMKRWNEFATKRTNGSGIFWTRDDVRDALTAILGKRPHAQTLKRVWDEMVALGSSDIDVTERRVSAKQTPTEIIAMDIETAEGLLEARYHHLELLDSDGQVTGGVTPVVTRTDRAEV</sequence>
<organism evidence="2 3">
    <name type="scientific">Natrinema hispanicum</name>
    <dbReference type="NCBI Taxonomy" id="392421"/>
    <lineage>
        <taxon>Archaea</taxon>
        <taxon>Methanobacteriati</taxon>
        <taxon>Methanobacteriota</taxon>
        <taxon>Stenosarchaea group</taxon>
        <taxon>Halobacteria</taxon>
        <taxon>Halobacteriales</taxon>
        <taxon>Natrialbaceae</taxon>
        <taxon>Natrinema</taxon>
    </lineage>
</organism>
<dbReference type="Proteomes" id="UP000324021">
    <property type="component" value="Unassembled WGS sequence"/>
</dbReference>
<gene>
    <name evidence="2" type="ORF">SAMN05192552_10538</name>
</gene>
<name>A0A1G6XV55_9EURY</name>
<dbReference type="RefSeq" id="WP_149782625.1">
    <property type="nucleotide sequence ID" value="NZ_FMZP01000053.1"/>
</dbReference>
<dbReference type="EMBL" id="FMZP01000053">
    <property type="protein sequence ID" value="SDD82010.1"/>
    <property type="molecule type" value="Genomic_DNA"/>
</dbReference>
<evidence type="ECO:0000256" key="1">
    <source>
        <dbReference type="SAM" id="MobiDB-lite"/>
    </source>
</evidence>
<accession>A0A1G6XV55</accession>
<evidence type="ECO:0000313" key="3">
    <source>
        <dbReference type="Proteomes" id="UP000324021"/>
    </source>
</evidence>
<feature type="region of interest" description="Disordered" evidence="1">
    <location>
        <begin position="114"/>
        <end position="148"/>
    </location>
</feature>
<protein>
    <submittedName>
        <fullName evidence="2">Uncharacterized protein</fullName>
    </submittedName>
</protein>